<dbReference type="InterPro" id="IPR008471">
    <property type="entry name" value="MnmC-like_methylTransf"/>
</dbReference>
<sequence>MKREEYLKNYLESYLRKKEVSLTEEEFNVILREFLRFAYNPEESGQEIADTADGSKTLIHKTYGEPYHSQTAGAIRESLYKFVRPSRILEKAKERKVIRILDVGFGLGYNLAVALKHLWEVNPKLRVEIISFEKELLKEFPILPEPYREIHEFLLERVPEYEGERLSLKVLLGDARKRIKEVENFKADAVFHDAFSPYKNPELWTLDFLSLIKERIDEKGYWVSYSSSLSVRKSLLTLGFKVGSSREIGRKRKGTVASLKAPVPPMEENEVRKLVLSPFAVPMRDEKLDKEPLEILIDYLLKVYKISR</sequence>
<dbReference type="SUPFAM" id="SSF53335">
    <property type="entry name" value="S-adenosyl-L-methionine-dependent methyltransferases"/>
    <property type="match status" value="1"/>
</dbReference>
<accession>O67789</accession>
<name>O67789_AQUAE</name>
<keyword evidence="4" id="KW-0002">3D-structure</keyword>
<feature type="binding site" evidence="4">
    <location>
        <position position="200"/>
    </location>
    <ligand>
        <name>S-adenosyl-L-methionine</name>
        <dbReference type="ChEBI" id="CHEBI:59789"/>
    </ligand>
</feature>
<feature type="binding site" evidence="4">
    <location>
        <position position="107"/>
    </location>
    <ligand>
        <name>S-adenosyl-L-methionine</name>
        <dbReference type="ChEBI" id="CHEBI:59789"/>
    </ligand>
</feature>
<feature type="binding site" evidence="4">
    <location>
        <position position="133"/>
    </location>
    <ligand>
        <name>S-adenosyl-L-methionine</name>
        <dbReference type="ChEBI" id="CHEBI:59789"/>
    </ligand>
</feature>
<evidence type="ECO:0007829" key="4">
    <source>
        <dbReference type="PDB" id="3VYW"/>
    </source>
</evidence>
<dbReference type="eggNOG" id="COG4121">
    <property type="taxonomic scope" value="Bacteria"/>
</dbReference>
<dbReference type="PDBsum" id="3VYW"/>
<dbReference type="PIR" id="A70470">
    <property type="entry name" value="A70470"/>
</dbReference>
<feature type="binding site" evidence="4">
    <location>
        <position position="174"/>
    </location>
    <ligand>
        <name>S-adenosyl-L-methionine</name>
        <dbReference type="ChEBI" id="CHEBI:59789"/>
    </ligand>
</feature>
<gene>
    <name evidence="2" type="ordered locus">aq_1980</name>
</gene>
<dbReference type="EnsemblBacteria" id="AAC07760">
    <property type="protein sequence ID" value="AAC07760"/>
    <property type="gene ID" value="aq_1980"/>
</dbReference>
<reference evidence="4" key="2">
    <citation type="journal article" date="2012" name="J. Biol. Chem.">
        <title>Characterization and structure of the Aquifex aeolicus protein DUF752: a bacterial tRNA-methyltransferase (MnmC2) functioning without the usually fused oxidase domain (MnmC1).</title>
        <authorList>
            <person name="Kitamura A."/>
            <person name="Nishimoto M."/>
            <person name="Sengoku T."/>
            <person name="Shibata R."/>
            <person name="Jager G."/>
            <person name="Bjork G.R."/>
            <person name="Grosjean H."/>
            <person name="Yokoyama S."/>
            <person name="Bessho Y."/>
        </authorList>
    </citation>
    <scope>X-RAY CRYSTALLOGRAPHY (2.49 ANGSTROMS) IN COMPLEX WITH S-ADENOSYL-L-METHIONINE</scope>
</reference>
<dbReference type="Pfam" id="PF05430">
    <property type="entry name" value="Methyltransf_30"/>
    <property type="match status" value="1"/>
</dbReference>
<dbReference type="KEGG" id="aae:aq_1980"/>
<protein>
    <recommendedName>
        <fullName evidence="1">MnmC-like methyltransferase domain-containing protein</fullName>
    </recommendedName>
</protein>
<dbReference type="OrthoDB" id="9786494at2"/>
<dbReference type="EMBL" id="AE000657">
    <property type="protein sequence ID" value="AAC07760.1"/>
    <property type="molecule type" value="Genomic_DNA"/>
</dbReference>
<keyword evidence="4" id="KW-0949">S-adenosyl-L-methionine</keyword>
<evidence type="ECO:0000259" key="1">
    <source>
        <dbReference type="Pfam" id="PF05430"/>
    </source>
</evidence>
<keyword evidence="3" id="KW-1185">Reference proteome</keyword>
<feature type="binding site" evidence="4">
    <location>
        <position position="175"/>
    </location>
    <ligand>
        <name>S-adenosyl-L-methionine</name>
        <dbReference type="ChEBI" id="CHEBI:59789"/>
    </ligand>
</feature>
<organism evidence="2 3">
    <name type="scientific">Aquifex aeolicus (strain VF5)</name>
    <dbReference type="NCBI Taxonomy" id="224324"/>
    <lineage>
        <taxon>Bacteria</taxon>
        <taxon>Pseudomonadati</taxon>
        <taxon>Aquificota</taxon>
        <taxon>Aquificia</taxon>
        <taxon>Aquificales</taxon>
        <taxon>Aquificaceae</taxon>
        <taxon>Aquifex</taxon>
    </lineage>
</organism>
<dbReference type="EvolutionaryTrace" id="O67789"/>
<dbReference type="HOGENOM" id="CLU_061971_0_1_0"/>
<dbReference type="InterPro" id="IPR029063">
    <property type="entry name" value="SAM-dependent_MTases_sf"/>
</dbReference>
<feature type="binding site" evidence="4">
    <location>
        <position position="109"/>
    </location>
    <ligand>
        <name>S-adenosyl-L-methionine</name>
        <dbReference type="ChEBI" id="CHEBI:59789"/>
    </ligand>
</feature>
<dbReference type="PANTHER" id="PTHR39963">
    <property type="entry name" value="SLL0983 PROTEIN"/>
    <property type="match status" value="1"/>
</dbReference>
<dbReference type="GO" id="GO:0016645">
    <property type="term" value="F:oxidoreductase activity, acting on the CH-NH group of donors"/>
    <property type="evidence" value="ECO:0007669"/>
    <property type="project" value="InterPro"/>
</dbReference>
<dbReference type="STRING" id="224324.aq_1980"/>
<feature type="domain" description="MnmC-like methyltransferase" evidence="1">
    <location>
        <begin position="160"/>
        <end position="259"/>
    </location>
</feature>
<dbReference type="AlphaFoldDB" id="O67789"/>
<evidence type="ECO:0000313" key="2">
    <source>
        <dbReference type="EMBL" id="AAC07760.1"/>
    </source>
</evidence>
<feature type="binding site" evidence="4">
    <location>
        <position position="202"/>
    </location>
    <ligand>
        <name>S-adenosyl-L-methionine</name>
        <dbReference type="ChEBI" id="CHEBI:59789"/>
    </ligand>
</feature>
<dbReference type="Gene3D" id="1.20.120.1180">
    <property type="match status" value="1"/>
</dbReference>
<dbReference type="PANTHER" id="PTHR39963:SF1">
    <property type="entry name" value="MNMC-LIKE METHYLTRANSFERASE DOMAIN-CONTAINING PROTEIN"/>
    <property type="match status" value="1"/>
</dbReference>
<dbReference type="DNASU" id="1193686"/>
<dbReference type="SMR" id="O67789"/>
<dbReference type="PATRIC" id="fig|224324.8.peg.1530"/>
<dbReference type="PDB" id="3VYW">
    <property type="method" value="X-ray"/>
    <property type="resolution" value="2.49 A"/>
    <property type="chains" value="A/B/C/D=1-308"/>
</dbReference>
<dbReference type="RefSeq" id="WP_010881294.1">
    <property type="nucleotide sequence ID" value="NC_000918.1"/>
</dbReference>
<dbReference type="InParanoid" id="O67789"/>
<evidence type="ECO:0000313" key="3">
    <source>
        <dbReference type="Proteomes" id="UP000000798"/>
    </source>
</evidence>
<feature type="binding site" evidence="4">
    <location>
        <position position="110"/>
    </location>
    <ligand>
        <name>S-adenosyl-L-methionine</name>
        <dbReference type="ChEBI" id="CHEBI:59789"/>
    </ligand>
</feature>
<proteinExistence type="evidence at protein level"/>
<reference evidence="2 3" key="1">
    <citation type="journal article" date="1998" name="Nature">
        <title>The complete genome of the hyperthermophilic bacterium Aquifex aeolicus.</title>
        <authorList>
            <person name="Deckert G."/>
            <person name="Warren P.V."/>
            <person name="Gaasterland T."/>
            <person name="Young W.G."/>
            <person name="Lenox A.L."/>
            <person name="Graham D.E."/>
            <person name="Overbeek R."/>
            <person name="Snead M.A."/>
            <person name="Keller M."/>
            <person name="Aujay M."/>
            <person name="Huber R."/>
            <person name="Feldman R.A."/>
            <person name="Short J.M."/>
            <person name="Olson G.J."/>
            <person name="Swanson R.V."/>
        </authorList>
    </citation>
    <scope>NUCLEOTIDE SEQUENCE [LARGE SCALE GENOMIC DNA]</scope>
    <source>
        <strain evidence="2 3">VF5</strain>
    </source>
</reference>
<dbReference type="Gene3D" id="3.40.50.150">
    <property type="entry name" value="Vaccinia Virus protein VP39"/>
    <property type="match status" value="1"/>
</dbReference>
<dbReference type="Proteomes" id="UP000000798">
    <property type="component" value="Chromosome"/>
</dbReference>